<sequence>LLDELQKESVKRQLANILALPLLPMNKIIAAFYDASDLLITINRNFQTFVDYVEKTYIISPKFNPLNWNHYNTLSNRSRTNNHVEGYHRYLNSHMTAKTNIWKWIMHIQKDDEQTIIRLEPENKQKRSTQPRKNTNLMHDISLSNLKASYEQNIIDIKEYQRKIRVTSYSYINAFENNTTYDDND</sequence>
<proteinExistence type="predicted"/>
<accession>A0A820K008</accession>
<evidence type="ECO:0000313" key="4">
    <source>
        <dbReference type="Proteomes" id="UP000663866"/>
    </source>
</evidence>
<gene>
    <name evidence="2" type="ORF">OVN521_LOCUS36546</name>
    <name evidence="1" type="ORF">UXM345_LOCUS35055</name>
</gene>
<dbReference type="EMBL" id="CAJOBF010013685">
    <property type="protein sequence ID" value="CAF4332130.1"/>
    <property type="molecule type" value="Genomic_DNA"/>
</dbReference>
<comment type="caution">
    <text evidence="1">The sequence shown here is derived from an EMBL/GenBank/DDBJ whole genome shotgun (WGS) entry which is preliminary data.</text>
</comment>
<keyword evidence="4" id="KW-1185">Reference proteome</keyword>
<reference evidence="1" key="1">
    <citation type="submission" date="2021-02" db="EMBL/GenBank/DDBJ databases">
        <authorList>
            <person name="Nowell W R."/>
        </authorList>
    </citation>
    <scope>NUCLEOTIDE SEQUENCE</scope>
</reference>
<evidence type="ECO:0000313" key="2">
    <source>
        <dbReference type="EMBL" id="CAF4428607.1"/>
    </source>
</evidence>
<feature type="non-terminal residue" evidence="1">
    <location>
        <position position="185"/>
    </location>
</feature>
<organism evidence="1 3">
    <name type="scientific">Rotaria magnacalcarata</name>
    <dbReference type="NCBI Taxonomy" id="392030"/>
    <lineage>
        <taxon>Eukaryota</taxon>
        <taxon>Metazoa</taxon>
        <taxon>Spiralia</taxon>
        <taxon>Gnathifera</taxon>
        <taxon>Rotifera</taxon>
        <taxon>Eurotatoria</taxon>
        <taxon>Bdelloidea</taxon>
        <taxon>Philodinida</taxon>
        <taxon>Philodinidae</taxon>
        <taxon>Rotaria</taxon>
    </lineage>
</organism>
<dbReference type="Proteomes" id="UP000663842">
    <property type="component" value="Unassembled WGS sequence"/>
</dbReference>
<protein>
    <submittedName>
        <fullName evidence="1">Uncharacterized protein</fullName>
    </submittedName>
</protein>
<dbReference type="AlphaFoldDB" id="A0A820K008"/>
<dbReference type="Proteomes" id="UP000663866">
    <property type="component" value="Unassembled WGS sequence"/>
</dbReference>
<dbReference type="EMBL" id="CAJOBG010043540">
    <property type="protein sequence ID" value="CAF4428607.1"/>
    <property type="molecule type" value="Genomic_DNA"/>
</dbReference>
<evidence type="ECO:0000313" key="3">
    <source>
        <dbReference type="Proteomes" id="UP000663842"/>
    </source>
</evidence>
<name>A0A820K008_9BILA</name>
<evidence type="ECO:0000313" key="1">
    <source>
        <dbReference type="EMBL" id="CAF4332130.1"/>
    </source>
</evidence>